<organism evidence="4 5">
    <name type="scientific">Bacteroides xylanisolvens</name>
    <dbReference type="NCBI Taxonomy" id="371601"/>
    <lineage>
        <taxon>Bacteria</taxon>
        <taxon>Pseudomonadati</taxon>
        <taxon>Bacteroidota</taxon>
        <taxon>Bacteroidia</taxon>
        <taxon>Bacteroidales</taxon>
        <taxon>Bacteroidaceae</taxon>
        <taxon>Bacteroides</taxon>
    </lineage>
</organism>
<evidence type="ECO:0000259" key="3">
    <source>
        <dbReference type="Pfam" id="PF16332"/>
    </source>
</evidence>
<dbReference type="Pfam" id="PF16332">
    <property type="entry name" value="DUF4962"/>
    <property type="match status" value="1"/>
</dbReference>
<dbReference type="Proteomes" id="UP000196036">
    <property type="component" value="Unassembled WGS sequence"/>
</dbReference>
<dbReference type="InterPro" id="IPR012480">
    <property type="entry name" value="Hepar_II_III_C"/>
</dbReference>
<evidence type="ECO:0000313" key="4">
    <source>
        <dbReference type="EMBL" id="OUQ65093.1"/>
    </source>
</evidence>
<evidence type="ECO:0000313" key="5">
    <source>
        <dbReference type="Proteomes" id="UP000196036"/>
    </source>
</evidence>
<evidence type="ECO:0000259" key="2">
    <source>
        <dbReference type="Pfam" id="PF07940"/>
    </source>
</evidence>
<sequence>MKPTLYILTICLFTSGLHAQQSPANIRLKDVTLMHEMRATPSPLDKAVVADRIVSFQWPLQEGLYVVESGLDGLDTKHKIDKSKVRYSLRYSQDPTFKTGVMQVETRWPFFNPEKDLTPGVWYWQYGNVMNDKTEWATVQQFTVEANPDKFCPPSLKEVLAKVPHGHPRVWLDKNEWDGFIRHSASKPERKIYISAANKAMKTPMKSINDVNTKLAANLTSEMERNAMLTRESRRIVDREESNLEAIIRAYMLTKERRYADEAIKRIKEVTTWGESGNVKGDFNDATFVSLSSLAYDALYDLLDEATKKDLLACIKKYGTKMYDHYNNYLENHIAENHVWQMTLRILTMAAFTVYGELPEADTWVDYCYNVWLARFPGLNQDGAWHNGDSYFTVNTRTLIEVPYFYSRLTGFDFFSDPWYQDSALYTIYQQPPFSKSGGNGSSHEKVLTPRGVRVGYADAVARMSGNTYAADYVRTIQTRQPNILNEGGTSKAGGLAWFRLQCDKPLPVGPGLADLPMGHVFPQSGLASFSTNLSRTENSAMISFRSSPYGGTSHALTNQNAFNTFWGGQSLFYSAGHCTSFIDKHAVYCYRASRAHNTILVNGMGQRIGTEGYGWIPRYYVSENIGYVVGDASNAYGKVISPLWIERGKAAGLEYTPENGWDEVGLKTFRRHIVELGKTGLTFIYDELEAEQPVTWSYLLHTVINPMNVDKSNSRWIHVQATNQNGVSDAYLFSTSVLKTDTTSQFFTPAVNWLIADEKGNFKTYPNHWHFTATSDKQKVYRFATIINTHAKQKPSEQPRILKDGCIEIGDWHIKVNLSSKGTPSFFIRNTKKGENVSIDYKGETTLIKENGHEKVLVDKVPELEI</sequence>
<reference evidence="5" key="1">
    <citation type="submission" date="2017-04" db="EMBL/GenBank/DDBJ databases">
        <title>Function of individual gut microbiota members based on whole genome sequencing of pure cultures obtained from chicken caecum.</title>
        <authorList>
            <person name="Medvecky M."/>
            <person name="Cejkova D."/>
            <person name="Polansky O."/>
            <person name="Karasova D."/>
            <person name="Kubasova T."/>
            <person name="Cizek A."/>
            <person name="Rychlik I."/>
        </authorList>
    </citation>
    <scope>NUCLEOTIDE SEQUENCE [LARGE SCALE GENOMIC DNA]</scope>
    <source>
        <strain evidence="5">An109</strain>
    </source>
</reference>
<proteinExistence type="predicted"/>
<dbReference type="Gene3D" id="1.50.10.100">
    <property type="entry name" value="Chondroitin AC/alginate lyase"/>
    <property type="match status" value="1"/>
</dbReference>
<dbReference type="InterPro" id="IPR013783">
    <property type="entry name" value="Ig-like_fold"/>
</dbReference>
<dbReference type="InterPro" id="IPR008929">
    <property type="entry name" value="Chondroitin_lyas"/>
</dbReference>
<evidence type="ECO:0000256" key="1">
    <source>
        <dbReference type="ARBA" id="ARBA00004196"/>
    </source>
</evidence>
<accession>A0A1Y4V6U3</accession>
<dbReference type="AlphaFoldDB" id="A0A1Y4V6U3"/>
<comment type="subcellular location">
    <subcellularLocation>
        <location evidence="1">Cell envelope</location>
    </subcellularLocation>
</comment>
<dbReference type="Gene3D" id="2.70.98.70">
    <property type="match status" value="1"/>
</dbReference>
<dbReference type="SUPFAM" id="SSF48230">
    <property type="entry name" value="Chondroitin AC/alginate lyase"/>
    <property type="match status" value="1"/>
</dbReference>
<dbReference type="RefSeq" id="WP_008020419.1">
    <property type="nucleotide sequence ID" value="NZ_JABFIB010000025.1"/>
</dbReference>
<dbReference type="GO" id="GO:0016829">
    <property type="term" value="F:lyase activity"/>
    <property type="evidence" value="ECO:0007669"/>
    <property type="project" value="InterPro"/>
</dbReference>
<comment type="caution">
    <text evidence="4">The sequence shown here is derived from an EMBL/GenBank/DDBJ whole genome shotgun (WGS) entry which is preliminary data.</text>
</comment>
<dbReference type="Gene3D" id="2.60.40.10">
    <property type="entry name" value="Immunoglobulins"/>
    <property type="match status" value="1"/>
</dbReference>
<feature type="domain" description="Heparinase II N-terminal" evidence="3">
    <location>
        <begin position="32"/>
        <end position="505"/>
    </location>
</feature>
<dbReference type="InterPro" id="IPR032518">
    <property type="entry name" value="HepII_N"/>
</dbReference>
<dbReference type="EMBL" id="NFLW01000033">
    <property type="protein sequence ID" value="OUQ65093.1"/>
    <property type="molecule type" value="Genomic_DNA"/>
</dbReference>
<protein>
    <submittedName>
        <fullName evidence="4">Heparinase</fullName>
    </submittedName>
</protein>
<name>A0A1Y4V6U3_9BACE</name>
<feature type="domain" description="Heparinase II/III-like C-terminal" evidence="2">
    <location>
        <begin position="517"/>
        <end position="735"/>
    </location>
</feature>
<dbReference type="Pfam" id="PF07940">
    <property type="entry name" value="Hepar_II_III_C"/>
    <property type="match status" value="1"/>
</dbReference>
<dbReference type="GO" id="GO:0030313">
    <property type="term" value="C:cell envelope"/>
    <property type="evidence" value="ECO:0007669"/>
    <property type="project" value="UniProtKB-SubCell"/>
</dbReference>
<gene>
    <name evidence="4" type="ORF">B5E52_15965</name>
</gene>